<proteinExistence type="predicted"/>
<gene>
    <name evidence="1" type="ORF">J2Z19_005691</name>
</gene>
<evidence type="ECO:0000313" key="1">
    <source>
        <dbReference type="EMBL" id="MBP1875943.1"/>
    </source>
</evidence>
<sequence length="283" mass="30343">MNRTACITRVCCAILLGVSSLVPAELAAQTVATVGAAKVRVDDVSPRYEFVGRVEAMEAVDVRSRIDGFIDKRLFDEGTVVEAGQPLFLIDPRDLEIALTVTQAQLASAKATQTDAARRFQRNRALNQTVSRATLEESETALDTADAAVLSAEARVSQAKLNLSYSKISSPMKGRISAASLSAGSFVNASSPALARIVQMDPVRVVFSVSDRTVLDLRVAAGKISKEELAQRFQLSLRLSNGQQYKQGGRLSSSAMKSTSGLVRLPCVHSSPTPTFCSYRVSS</sequence>
<comment type="caution">
    <text evidence="1">The sequence shown here is derived from an EMBL/GenBank/DDBJ whole genome shotgun (WGS) entry which is preliminary data.</text>
</comment>
<keyword evidence="2" id="KW-1185">Reference proteome</keyword>
<evidence type="ECO:0000313" key="2">
    <source>
        <dbReference type="Proteomes" id="UP000823773"/>
    </source>
</evidence>
<reference evidence="1" key="1">
    <citation type="submission" date="2021-03" db="EMBL/GenBank/DDBJ databases">
        <title>Genomic Encyclopedia of Type Strains, Phase IV (KMG-IV): sequencing the most valuable type-strain genomes for metagenomic binning, comparative biology and taxonomic classification.</title>
        <authorList>
            <person name="Goeker M."/>
        </authorList>
    </citation>
    <scope>NUCLEOTIDE SEQUENCE</scope>
    <source>
        <strain evidence="1">DSM 18131</strain>
    </source>
</reference>
<organism evidence="1 2">
    <name type="scientific">Ensifer adhaerens</name>
    <name type="common">Sinorhizobium morelense</name>
    <dbReference type="NCBI Taxonomy" id="106592"/>
    <lineage>
        <taxon>Bacteria</taxon>
        <taxon>Pseudomonadati</taxon>
        <taxon>Pseudomonadota</taxon>
        <taxon>Alphaproteobacteria</taxon>
        <taxon>Hyphomicrobiales</taxon>
        <taxon>Rhizobiaceae</taxon>
        <taxon>Sinorhizobium/Ensifer group</taxon>
        <taxon>Ensifer</taxon>
    </lineage>
</organism>
<name>A0ACC5T4D9_ENSAD</name>
<dbReference type="Proteomes" id="UP000823773">
    <property type="component" value="Unassembled WGS sequence"/>
</dbReference>
<accession>A0ACC5T4D9</accession>
<protein>
    <submittedName>
        <fullName evidence="1">RND family efflux transporter MFP subunit</fullName>
    </submittedName>
</protein>
<dbReference type="EMBL" id="JAGGJR010000013">
    <property type="protein sequence ID" value="MBP1875943.1"/>
    <property type="molecule type" value="Genomic_DNA"/>
</dbReference>